<dbReference type="InterPro" id="IPR022566">
    <property type="entry name" value="DUF2613"/>
</dbReference>
<reference evidence="2 3" key="1">
    <citation type="submission" date="2023-07" db="EMBL/GenBank/DDBJ databases">
        <title>Sequencing the genomes of 1000 actinobacteria strains.</title>
        <authorList>
            <person name="Klenk H.-P."/>
        </authorList>
    </citation>
    <scope>NUCLEOTIDE SEQUENCE [LARGE SCALE GENOMIC DNA]</scope>
    <source>
        <strain evidence="2 3">GD13</strain>
    </source>
</reference>
<dbReference type="RefSeq" id="WP_181641960.1">
    <property type="nucleotide sequence ID" value="NZ_CCXJ01000309.1"/>
</dbReference>
<evidence type="ECO:0000313" key="3">
    <source>
        <dbReference type="Proteomes" id="UP001240447"/>
    </source>
</evidence>
<organism evidence="2 3">
    <name type="scientific">Nocardioides massiliensis</name>
    <dbReference type="NCBI Taxonomy" id="1325935"/>
    <lineage>
        <taxon>Bacteria</taxon>
        <taxon>Bacillati</taxon>
        <taxon>Actinomycetota</taxon>
        <taxon>Actinomycetes</taxon>
        <taxon>Propionibacteriales</taxon>
        <taxon>Nocardioidaceae</taxon>
        <taxon>Nocardioides</taxon>
    </lineage>
</organism>
<evidence type="ECO:0000313" key="2">
    <source>
        <dbReference type="EMBL" id="MDP9823456.1"/>
    </source>
</evidence>
<gene>
    <name evidence="2" type="ORF">J2S59_003265</name>
</gene>
<evidence type="ECO:0000256" key="1">
    <source>
        <dbReference type="SAM" id="MobiDB-lite"/>
    </source>
</evidence>
<name>A0ABT9NT11_9ACTN</name>
<accession>A0ABT9NT11</accession>
<keyword evidence="3" id="KW-1185">Reference proteome</keyword>
<dbReference type="Proteomes" id="UP001240447">
    <property type="component" value="Unassembled WGS sequence"/>
</dbReference>
<proteinExistence type="predicted"/>
<dbReference type="Pfam" id="PF11021">
    <property type="entry name" value="DUF2613"/>
    <property type="match status" value="1"/>
</dbReference>
<comment type="caution">
    <text evidence="2">The sequence shown here is derived from an EMBL/GenBank/DDBJ whole genome shotgun (WGS) entry which is preliminary data.</text>
</comment>
<dbReference type="EMBL" id="JAUSQM010000001">
    <property type="protein sequence ID" value="MDP9823456.1"/>
    <property type="molecule type" value="Genomic_DNA"/>
</dbReference>
<evidence type="ECO:0008006" key="4">
    <source>
        <dbReference type="Google" id="ProtNLM"/>
    </source>
</evidence>
<feature type="region of interest" description="Disordered" evidence="1">
    <location>
        <begin position="30"/>
        <end position="52"/>
    </location>
</feature>
<protein>
    <recommendedName>
        <fullName evidence="4">DUF2613 family protein</fullName>
    </recommendedName>
</protein>
<sequence>MINSIVGAVAALVVGGGIAGATVFGLVSSQTSAPADSPGNAEKPFIQYGDRD</sequence>